<evidence type="ECO:0000313" key="3">
    <source>
        <dbReference type="EMBL" id="KAF3039746.1"/>
    </source>
</evidence>
<organism evidence="3 4">
    <name type="scientific">Didymella heteroderae</name>
    <dbReference type="NCBI Taxonomy" id="1769908"/>
    <lineage>
        <taxon>Eukaryota</taxon>
        <taxon>Fungi</taxon>
        <taxon>Dikarya</taxon>
        <taxon>Ascomycota</taxon>
        <taxon>Pezizomycotina</taxon>
        <taxon>Dothideomycetes</taxon>
        <taxon>Pleosporomycetidae</taxon>
        <taxon>Pleosporales</taxon>
        <taxon>Pleosporineae</taxon>
        <taxon>Didymellaceae</taxon>
        <taxon>Didymella</taxon>
    </lineage>
</organism>
<proteinExistence type="predicted"/>
<name>A0A9P4WRF8_9PLEO</name>
<keyword evidence="2" id="KW-1133">Transmembrane helix</keyword>
<dbReference type="AlphaFoldDB" id="A0A9P4WRF8"/>
<dbReference type="Proteomes" id="UP000758155">
    <property type="component" value="Unassembled WGS sequence"/>
</dbReference>
<keyword evidence="2" id="KW-0812">Transmembrane</keyword>
<protein>
    <submittedName>
        <fullName evidence="3">Uncharacterized protein</fullName>
    </submittedName>
</protein>
<evidence type="ECO:0000256" key="2">
    <source>
        <dbReference type="SAM" id="Phobius"/>
    </source>
</evidence>
<feature type="compositionally biased region" description="Polar residues" evidence="1">
    <location>
        <begin position="179"/>
        <end position="191"/>
    </location>
</feature>
<evidence type="ECO:0000313" key="4">
    <source>
        <dbReference type="Proteomes" id="UP000758155"/>
    </source>
</evidence>
<dbReference type="PANTHER" id="PTHR35041:SF6">
    <property type="entry name" value="FORMYLMETHIONINE DEFORMYLASE-LIKE PROTEIN-RELATED"/>
    <property type="match status" value="1"/>
</dbReference>
<keyword evidence="2" id="KW-0472">Membrane</keyword>
<dbReference type="PANTHER" id="PTHR35041">
    <property type="entry name" value="MEDIATOR OF RNA POLYMERASE II TRANSCRIPTION SUBUNIT 1"/>
    <property type="match status" value="1"/>
</dbReference>
<reference evidence="3" key="1">
    <citation type="submission" date="2019-04" db="EMBL/GenBank/DDBJ databases">
        <title>Sequencing of skin fungus with MAO and IRED activity.</title>
        <authorList>
            <person name="Marsaioli A.J."/>
            <person name="Bonatto J.M.C."/>
            <person name="Reis Junior O."/>
        </authorList>
    </citation>
    <scope>NUCLEOTIDE SEQUENCE</scope>
    <source>
        <strain evidence="3">28M1</strain>
    </source>
</reference>
<comment type="caution">
    <text evidence="3">The sequence shown here is derived from an EMBL/GenBank/DDBJ whole genome shotgun (WGS) entry which is preliminary data.</text>
</comment>
<dbReference type="EMBL" id="SWKV01000029">
    <property type="protein sequence ID" value="KAF3039746.1"/>
    <property type="molecule type" value="Genomic_DNA"/>
</dbReference>
<feature type="transmembrane region" description="Helical" evidence="2">
    <location>
        <begin position="47"/>
        <end position="68"/>
    </location>
</feature>
<evidence type="ECO:0000256" key="1">
    <source>
        <dbReference type="SAM" id="MobiDB-lite"/>
    </source>
</evidence>
<feature type="region of interest" description="Disordered" evidence="1">
    <location>
        <begin position="168"/>
        <end position="200"/>
    </location>
</feature>
<accession>A0A9P4WRF8</accession>
<gene>
    <name evidence="3" type="ORF">E8E12_006952</name>
</gene>
<keyword evidence="4" id="KW-1185">Reference proteome</keyword>
<sequence length="239" mass="26185">MSEAILNEALANITISALSLNLWHDFIEGKDTRVYNVYHFQRHLNFFLPYGLCLLCALPIVVLGILALRHNGVSAIDGGFLQVLMTTATGQTKMEVAAADGCLGGHENVPDTLKKLRVRFGELITTDQASKHAKRGNADSRAPVLEDLDMGTDQYGDHVPLVRLCYNRNDNDEGEPERTASQVEVASSNNGCEPGMSLTRRTGFGDLQETIPLCKGSHLQDPRPPSVRARSVWKFALPG</sequence>
<dbReference type="OrthoDB" id="5322539at2759"/>